<feature type="signal peptide" evidence="6">
    <location>
        <begin position="1"/>
        <end position="17"/>
    </location>
</feature>
<keyword evidence="5" id="KW-1015">Disulfide bond</keyword>
<dbReference type="Pfam" id="PF02221">
    <property type="entry name" value="E1_DerP2_DerF2"/>
    <property type="match status" value="1"/>
</dbReference>
<dbReference type="InterPro" id="IPR033916">
    <property type="entry name" value="ML_Npc2-like"/>
</dbReference>
<dbReference type="CDD" id="cd00916">
    <property type="entry name" value="Npc2_like"/>
    <property type="match status" value="1"/>
</dbReference>
<feature type="chain" id="PRO_5006070357" description="MD-2-related lipid-recognition domain-containing protein" evidence="6">
    <location>
        <begin position="18"/>
        <end position="149"/>
    </location>
</feature>
<evidence type="ECO:0000256" key="1">
    <source>
        <dbReference type="ARBA" id="ARBA00004613"/>
    </source>
</evidence>
<accession>A0A0P4W5I0</accession>
<name>A0A0P4W5I0_SCYOL</name>
<dbReference type="InterPro" id="IPR003172">
    <property type="entry name" value="ML_dom"/>
</dbReference>
<evidence type="ECO:0000313" key="8">
    <source>
        <dbReference type="EMBL" id="JAI60854.1"/>
    </source>
</evidence>
<dbReference type="AlphaFoldDB" id="A0A0P4W5I0"/>
<comment type="subcellular location">
    <subcellularLocation>
        <location evidence="1">Secreted</location>
    </subcellularLocation>
</comment>
<feature type="domain" description="MD-2-related lipid-recognition" evidence="7">
    <location>
        <begin position="20"/>
        <end position="146"/>
    </location>
</feature>
<proteinExistence type="inferred from homology"/>
<keyword evidence="3" id="KW-0964">Secreted</keyword>
<evidence type="ECO:0000256" key="6">
    <source>
        <dbReference type="SAM" id="SignalP"/>
    </source>
</evidence>
<dbReference type="GO" id="GO:0032934">
    <property type="term" value="F:sterol binding"/>
    <property type="evidence" value="ECO:0007669"/>
    <property type="project" value="InterPro"/>
</dbReference>
<dbReference type="Gene3D" id="2.60.40.770">
    <property type="match status" value="1"/>
</dbReference>
<comment type="similarity">
    <text evidence="2">Belongs to the NPC2 family.</text>
</comment>
<evidence type="ECO:0000256" key="5">
    <source>
        <dbReference type="ARBA" id="ARBA00023157"/>
    </source>
</evidence>
<dbReference type="GO" id="GO:0032367">
    <property type="term" value="P:intracellular cholesterol transport"/>
    <property type="evidence" value="ECO:0007669"/>
    <property type="project" value="InterPro"/>
</dbReference>
<evidence type="ECO:0000256" key="3">
    <source>
        <dbReference type="ARBA" id="ARBA00022525"/>
    </source>
</evidence>
<dbReference type="PANTHER" id="PTHR11306">
    <property type="entry name" value="NIEMANN PICK TYPE C2 PROTEIN NPC2-RELATED"/>
    <property type="match status" value="1"/>
</dbReference>
<dbReference type="InterPro" id="IPR014756">
    <property type="entry name" value="Ig_E-set"/>
</dbReference>
<organism evidence="8">
    <name type="scientific">Scylla olivacea</name>
    <name type="common">Orange mud crab</name>
    <name type="synonym">Cancer olivacea</name>
    <dbReference type="NCBI Taxonomy" id="85551"/>
    <lineage>
        <taxon>Eukaryota</taxon>
        <taxon>Metazoa</taxon>
        <taxon>Ecdysozoa</taxon>
        <taxon>Arthropoda</taxon>
        <taxon>Crustacea</taxon>
        <taxon>Multicrustacea</taxon>
        <taxon>Malacostraca</taxon>
        <taxon>Eumalacostraca</taxon>
        <taxon>Eucarida</taxon>
        <taxon>Decapoda</taxon>
        <taxon>Pleocyemata</taxon>
        <taxon>Brachyura</taxon>
        <taxon>Eubrachyura</taxon>
        <taxon>Portunoidea</taxon>
        <taxon>Portunidae</taxon>
        <taxon>Portuninae</taxon>
        <taxon>Scylla</taxon>
    </lineage>
</organism>
<dbReference type="GO" id="GO:0005576">
    <property type="term" value="C:extracellular region"/>
    <property type="evidence" value="ECO:0007669"/>
    <property type="project" value="UniProtKB-SubCell"/>
</dbReference>
<evidence type="ECO:0000259" key="7">
    <source>
        <dbReference type="SMART" id="SM00737"/>
    </source>
</evidence>
<keyword evidence="4 6" id="KW-0732">Signal</keyword>
<evidence type="ECO:0000256" key="2">
    <source>
        <dbReference type="ARBA" id="ARBA00006370"/>
    </source>
</evidence>
<dbReference type="SUPFAM" id="SSF81296">
    <property type="entry name" value="E set domains"/>
    <property type="match status" value="1"/>
</dbReference>
<reference evidence="8" key="1">
    <citation type="submission" date="2015-09" db="EMBL/GenBank/DDBJ databases">
        <title>Scylla olivacea transcriptome.</title>
        <authorList>
            <person name="Ikhwanuddin M."/>
        </authorList>
    </citation>
    <scope>NUCLEOTIDE SEQUENCE</scope>
</reference>
<dbReference type="EMBL" id="GDRN01088442">
    <property type="protein sequence ID" value="JAI60854.1"/>
    <property type="molecule type" value="Transcribed_RNA"/>
</dbReference>
<protein>
    <recommendedName>
        <fullName evidence="7">MD-2-related lipid-recognition domain-containing protein</fullName>
    </recommendedName>
</protein>
<sequence>MAKVLFFLLSAAALAHAANIKDCGSKDATVDLANIVVTGCTSSSARCVFEKGKLASISLPFTPKFQTKRVKAQVHGVIHQMSVPFMLQNPNGCVHSGLQCPLNAGEKYTYTASLPVRNIYPSIELDVKWELLDENKKTLVCILIPVKLK</sequence>
<dbReference type="PANTHER" id="PTHR11306:SF68">
    <property type="entry name" value="NPC INTRACELLULAR CHOLESTEROL TRANSPORTER 2"/>
    <property type="match status" value="1"/>
</dbReference>
<evidence type="ECO:0000256" key="4">
    <source>
        <dbReference type="ARBA" id="ARBA00022729"/>
    </source>
</evidence>
<dbReference type="SMART" id="SM00737">
    <property type="entry name" value="ML"/>
    <property type="match status" value="1"/>
</dbReference>
<dbReference type="FunFam" id="2.60.40.770:FF:000001">
    <property type="entry name" value="NPC intracellular cholesterol transporter 2"/>
    <property type="match status" value="1"/>
</dbReference>
<dbReference type="InterPro" id="IPR039670">
    <property type="entry name" value="NPC2-like"/>
</dbReference>